<keyword evidence="2" id="KW-0813">Transport</keyword>
<gene>
    <name evidence="6" type="primary">ccmA14</name>
    <name evidence="6" type="ORF">HSR122_2274</name>
</gene>
<evidence type="ECO:0000259" key="5">
    <source>
        <dbReference type="PROSITE" id="PS50893"/>
    </source>
</evidence>
<protein>
    <submittedName>
        <fullName evidence="6">ABC-type multidrug transport system, ATPase component</fullName>
    </submittedName>
</protein>
<proteinExistence type="inferred from homology"/>
<name>A0A897NF54_9EURY</name>
<keyword evidence="7" id="KW-1185">Reference proteome</keyword>
<evidence type="ECO:0000256" key="2">
    <source>
        <dbReference type="ARBA" id="ARBA00022448"/>
    </source>
</evidence>
<dbReference type="PANTHER" id="PTHR42711">
    <property type="entry name" value="ABC TRANSPORTER ATP-BINDING PROTEIN"/>
    <property type="match status" value="1"/>
</dbReference>
<evidence type="ECO:0000256" key="1">
    <source>
        <dbReference type="ARBA" id="ARBA00005417"/>
    </source>
</evidence>
<dbReference type="SUPFAM" id="SSF52540">
    <property type="entry name" value="P-loop containing nucleoside triphosphate hydrolases"/>
    <property type="match status" value="1"/>
</dbReference>
<dbReference type="GO" id="GO:0016887">
    <property type="term" value="F:ATP hydrolysis activity"/>
    <property type="evidence" value="ECO:0007669"/>
    <property type="project" value="InterPro"/>
</dbReference>
<dbReference type="AlphaFoldDB" id="A0A897NF54"/>
<evidence type="ECO:0000256" key="3">
    <source>
        <dbReference type="ARBA" id="ARBA00022741"/>
    </source>
</evidence>
<dbReference type="InterPro" id="IPR027417">
    <property type="entry name" value="P-loop_NTPase"/>
</dbReference>
<dbReference type="InterPro" id="IPR003439">
    <property type="entry name" value="ABC_transporter-like_ATP-bd"/>
</dbReference>
<dbReference type="InterPro" id="IPR050763">
    <property type="entry name" value="ABC_transporter_ATP-binding"/>
</dbReference>
<dbReference type="Pfam" id="PF00005">
    <property type="entry name" value="ABC_tran"/>
    <property type="match status" value="1"/>
</dbReference>
<reference evidence="6 7" key="1">
    <citation type="submission" date="2020-11" db="EMBL/GenBank/DDBJ databases">
        <title>Carbohydrate-dependent, anaerobic sulfur respiration: A novel catabolism in halophilic archaea.</title>
        <authorList>
            <person name="Sorokin D.Y."/>
            <person name="Messina E."/>
            <person name="Smedile F."/>
            <person name="La Cono V."/>
            <person name="Hallsworth J.E."/>
            <person name="Yakimov M.M."/>
        </authorList>
    </citation>
    <scope>NUCLEOTIDE SEQUENCE [LARGE SCALE GENOMIC DNA]</scope>
    <source>
        <strain evidence="6 7">HSR12-2</strain>
    </source>
</reference>
<organism evidence="6 7">
    <name type="scientific">Halapricum desulfuricans</name>
    <dbReference type="NCBI Taxonomy" id="2841257"/>
    <lineage>
        <taxon>Archaea</taxon>
        <taxon>Methanobacteriati</taxon>
        <taxon>Methanobacteriota</taxon>
        <taxon>Stenosarchaea group</taxon>
        <taxon>Halobacteria</taxon>
        <taxon>Halobacteriales</taxon>
        <taxon>Haloarculaceae</taxon>
        <taxon>Halapricum</taxon>
    </lineage>
</organism>
<keyword evidence="4" id="KW-0067">ATP-binding</keyword>
<dbReference type="CDD" id="cd03230">
    <property type="entry name" value="ABC_DR_subfamily_A"/>
    <property type="match status" value="1"/>
</dbReference>
<dbReference type="Gene3D" id="3.40.50.300">
    <property type="entry name" value="P-loop containing nucleotide triphosphate hydrolases"/>
    <property type="match status" value="1"/>
</dbReference>
<dbReference type="GeneID" id="68852882"/>
<dbReference type="PROSITE" id="PS50893">
    <property type="entry name" value="ABC_TRANSPORTER_2"/>
    <property type="match status" value="1"/>
</dbReference>
<comment type="similarity">
    <text evidence="1">Belongs to the ABC transporter superfamily.</text>
</comment>
<dbReference type="SMART" id="SM00382">
    <property type="entry name" value="AAA"/>
    <property type="match status" value="1"/>
</dbReference>
<evidence type="ECO:0000313" key="6">
    <source>
        <dbReference type="EMBL" id="QSG09653.1"/>
    </source>
</evidence>
<dbReference type="Proteomes" id="UP000662973">
    <property type="component" value="Chromosome"/>
</dbReference>
<dbReference type="EMBL" id="CP064788">
    <property type="protein sequence ID" value="QSG09653.1"/>
    <property type="molecule type" value="Genomic_DNA"/>
</dbReference>
<evidence type="ECO:0000256" key="4">
    <source>
        <dbReference type="ARBA" id="ARBA00022840"/>
    </source>
</evidence>
<dbReference type="PANTHER" id="PTHR42711:SF5">
    <property type="entry name" value="ABC TRANSPORTER ATP-BINDING PROTEIN NATA"/>
    <property type="match status" value="1"/>
</dbReference>
<evidence type="ECO:0000313" key="7">
    <source>
        <dbReference type="Proteomes" id="UP000662973"/>
    </source>
</evidence>
<keyword evidence="3" id="KW-0547">Nucleotide-binding</keyword>
<dbReference type="RefSeq" id="WP_229109845.1">
    <property type="nucleotide sequence ID" value="NZ_CP064788.1"/>
</dbReference>
<dbReference type="InterPro" id="IPR003593">
    <property type="entry name" value="AAA+_ATPase"/>
</dbReference>
<dbReference type="KEGG" id="hds:HSR122_2274"/>
<accession>A0A897NF54</accession>
<dbReference type="GO" id="GO:0005524">
    <property type="term" value="F:ATP binding"/>
    <property type="evidence" value="ECO:0007669"/>
    <property type="project" value="UniProtKB-KW"/>
</dbReference>
<sequence length="220" mass="24040">MEPITLTNVRKEYGPTSALADVSLRFEPGTVHVLVGPNGSGKTTLFRVLLGLTRPDEGQISVPDVTIGCGFQTPRVYPGLTTGENLSLFAELVDAREEWVETLITDFGLARVRHREAHALSAGFAKRLDIAIALVGEPDVVLLDEPVADIDREYRTRIRGLLGEYVSDERVVILATHRLAEFEPLIDILTILKGGKVIASDSIERLSTDLPAHYAALISE</sequence>
<feature type="domain" description="ABC transporter" evidence="5">
    <location>
        <begin position="4"/>
        <end position="219"/>
    </location>
</feature>